<dbReference type="EMBL" id="VFQC01000003">
    <property type="protein sequence ID" value="TQN27704.1"/>
    <property type="molecule type" value="Genomic_DNA"/>
</dbReference>
<sequence length="242" mass="24554">MVRPKGPRCAAVSAWASIEQDDGGRTHYVRDPEGRMLGMITGGQRYNAATDAQNSTLALAEDGTTSTDPEVAYDYDPYGEADTTTNNGGDTVAEANPFTYTGAYAFTNGDKALGHRYMSHFTERFTQQDPSRQENNLYGYAAGDPINNTDPSGLLSFAGTVGTITGTVLGGAAAAGVAGMCVATAVVACAAGAAVAGGLYGAVGGGAGALIAGGSQAQARNAMWYGMVGGMTTGAGKAIGYW</sequence>
<organism evidence="1 2">
    <name type="scientific">Haloactinospora alba</name>
    <dbReference type="NCBI Taxonomy" id="405555"/>
    <lineage>
        <taxon>Bacteria</taxon>
        <taxon>Bacillati</taxon>
        <taxon>Actinomycetota</taxon>
        <taxon>Actinomycetes</taxon>
        <taxon>Streptosporangiales</taxon>
        <taxon>Nocardiopsidaceae</taxon>
        <taxon>Haloactinospora</taxon>
    </lineage>
</organism>
<dbReference type="AlphaFoldDB" id="A0A543N798"/>
<dbReference type="Gene3D" id="2.180.10.10">
    <property type="entry name" value="RHS repeat-associated core"/>
    <property type="match status" value="1"/>
</dbReference>
<keyword evidence="2" id="KW-1185">Reference proteome</keyword>
<dbReference type="Proteomes" id="UP000317422">
    <property type="component" value="Unassembled WGS sequence"/>
</dbReference>
<accession>A0A543N798</accession>
<dbReference type="NCBIfam" id="TIGR03696">
    <property type="entry name" value="Rhs_assc_core"/>
    <property type="match status" value="1"/>
</dbReference>
<evidence type="ECO:0000313" key="2">
    <source>
        <dbReference type="Proteomes" id="UP000317422"/>
    </source>
</evidence>
<reference evidence="1 2" key="1">
    <citation type="submission" date="2019-06" db="EMBL/GenBank/DDBJ databases">
        <title>Sequencing the genomes of 1000 actinobacteria strains.</title>
        <authorList>
            <person name="Klenk H.-P."/>
        </authorList>
    </citation>
    <scope>NUCLEOTIDE SEQUENCE [LARGE SCALE GENOMIC DNA]</scope>
    <source>
        <strain evidence="1 2">DSM 45015</strain>
    </source>
</reference>
<gene>
    <name evidence="1" type="ORF">FHX37_4431</name>
</gene>
<protein>
    <submittedName>
        <fullName evidence="1">RHS repeat-associated protein</fullName>
    </submittedName>
</protein>
<comment type="caution">
    <text evidence="1">The sequence shown here is derived from an EMBL/GenBank/DDBJ whole genome shotgun (WGS) entry which is preliminary data.</text>
</comment>
<name>A0A543N798_9ACTN</name>
<evidence type="ECO:0000313" key="1">
    <source>
        <dbReference type="EMBL" id="TQN27704.1"/>
    </source>
</evidence>
<proteinExistence type="predicted"/>
<dbReference type="InterPro" id="IPR022385">
    <property type="entry name" value="Rhs_assc_core"/>
</dbReference>